<evidence type="ECO:0000259" key="9">
    <source>
        <dbReference type="PROSITE" id="PS51831"/>
    </source>
</evidence>
<dbReference type="Gene3D" id="1.10.3090.10">
    <property type="entry name" value="cca-adding enzyme, domain 2"/>
    <property type="match status" value="1"/>
</dbReference>
<keyword evidence="6 7" id="KW-0511">Multifunctional enzyme</keyword>
<keyword evidence="2 7" id="KW-0548">Nucleotidyltransferase</keyword>
<feature type="domain" description="ACT" evidence="8">
    <location>
        <begin position="702"/>
        <end position="772"/>
    </location>
</feature>
<dbReference type="InterPro" id="IPR010043">
    <property type="entry name" value="UTase/UR"/>
</dbReference>
<evidence type="ECO:0000256" key="3">
    <source>
        <dbReference type="ARBA" id="ARBA00022737"/>
    </source>
</evidence>
<comment type="cofactor">
    <cofactor evidence="7">
        <name>Mg(2+)</name>
        <dbReference type="ChEBI" id="CHEBI:18420"/>
    </cofactor>
</comment>
<keyword evidence="1 7" id="KW-0808">Transferase</keyword>
<proteinExistence type="inferred from homology"/>
<dbReference type="EMBL" id="BAAAHE010000044">
    <property type="protein sequence ID" value="GAA0632381.1"/>
    <property type="molecule type" value="Genomic_DNA"/>
</dbReference>
<dbReference type="InterPro" id="IPR006674">
    <property type="entry name" value="HD_domain"/>
</dbReference>
<dbReference type="InterPro" id="IPR043519">
    <property type="entry name" value="NT_sf"/>
</dbReference>
<dbReference type="Pfam" id="PF01966">
    <property type="entry name" value="HD"/>
    <property type="match status" value="1"/>
</dbReference>
<keyword evidence="5 7" id="KW-0460">Magnesium</keyword>
<evidence type="ECO:0000313" key="11">
    <source>
        <dbReference type="Proteomes" id="UP001500957"/>
    </source>
</evidence>
<comment type="similarity">
    <text evidence="7">Belongs to the GlnD family.</text>
</comment>
<dbReference type="PANTHER" id="PTHR47320:SF1">
    <property type="entry name" value="BIFUNCTIONAL URIDYLYLTRANSFERASE_URIDYLYL-REMOVING ENZYME"/>
    <property type="match status" value="1"/>
</dbReference>
<name>A0ABN1H811_9ACTN</name>
<evidence type="ECO:0000256" key="6">
    <source>
        <dbReference type="ARBA" id="ARBA00023268"/>
    </source>
</evidence>
<dbReference type="PIRSF" id="PIRSF006288">
    <property type="entry name" value="PII_uridyltransf"/>
    <property type="match status" value="1"/>
</dbReference>
<dbReference type="EC" id="3.1.4.-" evidence="7"/>
<dbReference type="Proteomes" id="UP001500957">
    <property type="component" value="Unassembled WGS sequence"/>
</dbReference>
<feature type="domain" description="ACT" evidence="8">
    <location>
        <begin position="595"/>
        <end position="673"/>
    </location>
</feature>
<evidence type="ECO:0000256" key="1">
    <source>
        <dbReference type="ARBA" id="ARBA00022679"/>
    </source>
</evidence>
<feature type="region of interest" description="Uridylyltransferase" evidence="7">
    <location>
        <begin position="1"/>
        <end position="299"/>
    </location>
</feature>
<comment type="function">
    <text evidence="7">Modifies, by uridylylation and deuridylylation, the PII regulatory proteins (GlnB and homologs), in response to the nitrogen status of the cell that GlnD senses through the glutamine level. Under low glutamine levels, catalyzes the conversion of the PII proteins and UTP to PII-UMP and PPi, while under higher glutamine levels, GlnD hydrolyzes PII-UMP to PII and UMP (deuridylylation). Thus, controls uridylylation state and activity of the PII proteins, and plays an important role in the regulation of nitrogen metabolism.</text>
</comment>
<keyword evidence="4 7" id="KW-0378">Hydrolase</keyword>
<dbReference type="SUPFAM" id="SSF109604">
    <property type="entry name" value="HD-domain/PDEase-like"/>
    <property type="match status" value="1"/>
</dbReference>
<dbReference type="InterPro" id="IPR002912">
    <property type="entry name" value="ACT_dom"/>
</dbReference>
<gene>
    <name evidence="7" type="primary">glnD</name>
    <name evidence="10" type="ORF">GCM10009547_40280</name>
</gene>
<dbReference type="EC" id="2.7.7.59" evidence="7"/>
<sequence>MTYAQERAALLARNMPFGPDRRAALSDAADGWLIELLRAASGGDDSGLALVAIGGYGRREMVAGSDLDVLLLHARKRGLAEVADAVWYPIWDAGVKLDHSVRTVAEARAVAGEDLKALLGMLDMRHVAGDVGLTEQLRSTVLADWRSAATKRLPELRESAQERDRSNGELAFLLEPDLKESRGGLRDLVTLRAVQASWVADVPHSRIGPAHDRLLDVRDALHTVTGRSTDRLVLQEQENVASALGLLDAIALMRSLAEVGRTIAYASDITWRRVDQVLETRTRRFRIRGTAGKPAPRTPLADGVVQSEGEAVLARDADPARDPILVLRAAAAAAQAGIPLSPGTVDRLAASAKRLPEPWPDAAREELVRLLGAGRPAVAVWEALDLAGVMTTLIPDWARVSCRPQRNAVHRFTVDRHLVEAAANAAALTRRVARPDLLLVGCLLHDIGKGWPGDHSVVGATIVRDLAPRLGFSEADVEVLAMLVTHHLLLPDVATRRDLDDPKTIEAVANAVGTVENLDLLHALTEADALATGEAAWTPWRVNLIDTLVERARAALSGTPVPISSPLTDDQRALARDGAIDVHIGGAESGDSGTIVTVVSPDRLGLLATVAGVFGVHRLGVRSAVTETIDSAAVTVWTVQPDFGAPPDAAVLRGDIVRALDGSLDVSARLARREQAQVQKPGIAVPPPSVHVVADASDTATVLEVRAHDRPGLLHRVGRALSAAEVDIRSAKVSTWGAEAVDVFYVVDPVTGRALDEARAEAVRKSVLDALD</sequence>
<dbReference type="PROSITE" id="PS51671">
    <property type="entry name" value="ACT"/>
    <property type="match status" value="2"/>
</dbReference>
<organism evidence="10 11">
    <name type="scientific">Sporichthya brevicatena</name>
    <dbReference type="NCBI Taxonomy" id="171442"/>
    <lineage>
        <taxon>Bacteria</taxon>
        <taxon>Bacillati</taxon>
        <taxon>Actinomycetota</taxon>
        <taxon>Actinomycetes</taxon>
        <taxon>Sporichthyales</taxon>
        <taxon>Sporichthyaceae</taxon>
        <taxon>Sporichthya</taxon>
    </lineage>
</organism>
<feature type="domain" description="HD" evidence="9">
    <location>
        <begin position="414"/>
        <end position="521"/>
    </location>
</feature>
<comment type="catalytic activity">
    <reaction evidence="7">
        <text>[protein-PII]-L-tyrosine + UTP = [protein-PII]-uridylyl-L-tyrosine + diphosphate</text>
        <dbReference type="Rhea" id="RHEA:13673"/>
        <dbReference type="Rhea" id="RHEA-COMP:12147"/>
        <dbReference type="Rhea" id="RHEA-COMP:12148"/>
        <dbReference type="ChEBI" id="CHEBI:33019"/>
        <dbReference type="ChEBI" id="CHEBI:46398"/>
        <dbReference type="ChEBI" id="CHEBI:46858"/>
        <dbReference type="ChEBI" id="CHEBI:90602"/>
        <dbReference type="EC" id="2.7.7.59"/>
    </reaction>
</comment>
<comment type="domain">
    <text evidence="7">Has four distinct domains: an N-terminal nucleotidyltransferase (NT) domain responsible for UTase activity, a central HD domain that encodes UR activity, and two C-terminal ACT domains that seem to have a role in glutamine sensing.</text>
</comment>
<dbReference type="InterPro" id="IPR013546">
    <property type="entry name" value="PII_UdlTrfase/GS_AdlTrfase"/>
</dbReference>
<evidence type="ECO:0000256" key="5">
    <source>
        <dbReference type="ARBA" id="ARBA00022842"/>
    </source>
</evidence>
<comment type="catalytic activity">
    <reaction evidence="7">
        <text>[protein-PII]-uridylyl-L-tyrosine + H2O = [protein-PII]-L-tyrosine + UMP + H(+)</text>
        <dbReference type="Rhea" id="RHEA:48600"/>
        <dbReference type="Rhea" id="RHEA-COMP:12147"/>
        <dbReference type="Rhea" id="RHEA-COMP:12148"/>
        <dbReference type="ChEBI" id="CHEBI:15377"/>
        <dbReference type="ChEBI" id="CHEBI:15378"/>
        <dbReference type="ChEBI" id="CHEBI:46858"/>
        <dbReference type="ChEBI" id="CHEBI:57865"/>
        <dbReference type="ChEBI" id="CHEBI:90602"/>
    </reaction>
</comment>
<dbReference type="CDD" id="cd04899">
    <property type="entry name" value="ACT_ACR-UUR-like_2"/>
    <property type="match status" value="1"/>
</dbReference>
<reference evidence="10 11" key="1">
    <citation type="journal article" date="2019" name="Int. J. Syst. Evol. Microbiol.">
        <title>The Global Catalogue of Microorganisms (GCM) 10K type strain sequencing project: providing services to taxonomists for standard genome sequencing and annotation.</title>
        <authorList>
            <consortium name="The Broad Institute Genomics Platform"/>
            <consortium name="The Broad Institute Genome Sequencing Center for Infectious Disease"/>
            <person name="Wu L."/>
            <person name="Ma J."/>
        </authorList>
    </citation>
    <scope>NUCLEOTIDE SEQUENCE [LARGE SCALE GENOMIC DNA]</scope>
    <source>
        <strain evidence="10 11">JCM 10671</strain>
    </source>
</reference>
<keyword evidence="11" id="KW-1185">Reference proteome</keyword>
<dbReference type="NCBIfam" id="TIGR01693">
    <property type="entry name" value="UTase_glnD"/>
    <property type="match status" value="1"/>
</dbReference>
<evidence type="ECO:0000313" key="10">
    <source>
        <dbReference type="EMBL" id="GAA0632381.1"/>
    </source>
</evidence>
<dbReference type="CDD" id="cd00077">
    <property type="entry name" value="HDc"/>
    <property type="match status" value="1"/>
</dbReference>
<dbReference type="CDD" id="cd04873">
    <property type="entry name" value="ACT_UUR-ACR-like"/>
    <property type="match status" value="1"/>
</dbReference>
<dbReference type="SUPFAM" id="SSF81301">
    <property type="entry name" value="Nucleotidyltransferase"/>
    <property type="match status" value="1"/>
</dbReference>
<comment type="activity regulation">
    <text evidence="7">Uridylyltransferase (UTase) activity is inhibited by glutamine, while glutamine activates uridylyl-removing (UR) activity.</text>
</comment>
<dbReference type="HAMAP" id="MF_00277">
    <property type="entry name" value="PII_uridylyl_transf"/>
    <property type="match status" value="1"/>
</dbReference>
<dbReference type="PANTHER" id="PTHR47320">
    <property type="entry name" value="BIFUNCTIONAL URIDYLYLTRANSFERASE/URIDYLYL-REMOVING ENZYME"/>
    <property type="match status" value="1"/>
</dbReference>
<dbReference type="PROSITE" id="PS51831">
    <property type="entry name" value="HD"/>
    <property type="match status" value="1"/>
</dbReference>
<dbReference type="NCBIfam" id="NF002895">
    <property type="entry name" value="PRK03381.1"/>
    <property type="match status" value="1"/>
</dbReference>
<dbReference type="Pfam" id="PF01842">
    <property type="entry name" value="ACT"/>
    <property type="match status" value="1"/>
</dbReference>
<protein>
    <recommendedName>
        <fullName evidence="7">Bifunctional uridylyltransferase/uridylyl-removing enzyme</fullName>
        <shortName evidence="7">UTase/UR</shortName>
    </recommendedName>
    <alternativeName>
        <fullName evidence="7">Bifunctional [protein-PII] modification enzyme</fullName>
    </alternativeName>
    <alternativeName>
        <fullName evidence="7">Bifunctional nitrogen sensor protein</fullName>
    </alternativeName>
    <domain>
        <recommendedName>
            <fullName evidence="7">[Protein-PII] uridylyltransferase</fullName>
            <shortName evidence="7">PII uridylyltransferase</shortName>
            <shortName evidence="7">UTase</shortName>
            <ecNumber evidence="7">2.7.7.59</ecNumber>
        </recommendedName>
    </domain>
    <domain>
        <recommendedName>
            <fullName evidence="7">[Protein-PII]-UMP uridylyl-removing enzyme</fullName>
            <shortName evidence="7">UR</shortName>
            <ecNumber evidence="7">3.1.4.-</ecNumber>
        </recommendedName>
    </domain>
</protein>
<dbReference type="CDD" id="cd05401">
    <property type="entry name" value="NT_GlnE_GlnD_like"/>
    <property type="match status" value="1"/>
</dbReference>
<accession>A0ABN1H811</accession>
<comment type="caution">
    <text evidence="10">The sequence shown here is derived from an EMBL/GenBank/DDBJ whole genome shotgun (WGS) entry which is preliminary data.</text>
</comment>
<dbReference type="Pfam" id="PF08335">
    <property type="entry name" value="GlnD_UR_UTase"/>
    <property type="match status" value="2"/>
</dbReference>
<dbReference type="Gene3D" id="3.30.70.260">
    <property type="match status" value="1"/>
</dbReference>
<evidence type="ECO:0000259" key="8">
    <source>
        <dbReference type="PROSITE" id="PS51671"/>
    </source>
</evidence>
<dbReference type="GO" id="GO:0016779">
    <property type="term" value="F:nucleotidyltransferase activity"/>
    <property type="evidence" value="ECO:0007669"/>
    <property type="project" value="UniProtKB-KW"/>
</dbReference>
<dbReference type="InterPro" id="IPR045865">
    <property type="entry name" value="ACT-like_dom_sf"/>
</dbReference>
<dbReference type="InterPro" id="IPR003607">
    <property type="entry name" value="HD/PDEase_dom"/>
</dbReference>
<evidence type="ECO:0000256" key="7">
    <source>
        <dbReference type="HAMAP-Rule" id="MF_00277"/>
    </source>
</evidence>
<evidence type="ECO:0000256" key="4">
    <source>
        <dbReference type="ARBA" id="ARBA00022801"/>
    </source>
</evidence>
<dbReference type="SMART" id="SM00471">
    <property type="entry name" value="HDc"/>
    <property type="match status" value="1"/>
</dbReference>
<keyword evidence="3" id="KW-0677">Repeat</keyword>
<evidence type="ECO:0000256" key="2">
    <source>
        <dbReference type="ARBA" id="ARBA00022695"/>
    </source>
</evidence>
<dbReference type="SUPFAM" id="SSF55021">
    <property type="entry name" value="ACT-like"/>
    <property type="match status" value="2"/>
</dbReference>
<comment type="caution">
    <text evidence="7">Lacks conserved residue(s) required for the propagation of feature annotation.</text>
</comment>